<evidence type="ECO:0000313" key="2">
    <source>
        <dbReference type="Proteomes" id="UP000298225"/>
    </source>
</evidence>
<organism evidence="1 2">
    <name type="scientific">Bradyrhizobium frederickii</name>
    <dbReference type="NCBI Taxonomy" id="2560054"/>
    <lineage>
        <taxon>Bacteria</taxon>
        <taxon>Pseudomonadati</taxon>
        <taxon>Pseudomonadota</taxon>
        <taxon>Alphaproteobacteria</taxon>
        <taxon>Hyphomicrobiales</taxon>
        <taxon>Nitrobacteraceae</taxon>
        <taxon>Bradyrhizobium</taxon>
    </lineage>
</organism>
<dbReference type="Proteomes" id="UP000298225">
    <property type="component" value="Unassembled WGS sequence"/>
</dbReference>
<proteinExistence type="predicted"/>
<comment type="caution">
    <text evidence="1">The sequence shown here is derived from an EMBL/GenBank/DDBJ whole genome shotgun (WGS) entry which is preliminary data.</text>
</comment>
<keyword evidence="2" id="KW-1185">Reference proteome</keyword>
<gene>
    <name evidence="1" type="ORF">E4K66_14025</name>
</gene>
<dbReference type="SUPFAM" id="SSF51161">
    <property type="entry name" value="Trimeric LpxA-like enzymes"/>
    <property type="match status" value="1"/>
</dbReference>
<dbReference type="Gene3D" id="2.160.10.10">
    <property type="entry name" value="Hexapeptide repeat proteins"/>
    <property type="match status" value="1"/>
</dbReference>
<dbReference type="OrthoDB" id="9783357at2"/>
<accession>A0A4Y9LC14</accession>
<name>A0A4Y9LC14_9BRAD</name>
<reference evidence="1 2" key="1">
    <citation type="submission" date="2019-03" db="EMBL/GenBank/DDBJ databases">
        <title>Bradyrhizobium strains diversity isolated from Chamaecrista fasciculata.</title>
        <authorList>
            <person name="Urquiaga M.C.O."/>
            <person name="Hungria M."/>
            <person name="Delamuta J.R.M."/>
        </authorList>
    </citation>
    <scope>NUCLEOTIDE SEQUENCE [LARGE SCALE GENOMIC DNA]</scope>
    <source>
        <strain evidence="1 2">CNPSo 3424</strain>
    </source>
</reference>
<dbReference type="EMBL" id="SPQU01000005">
    <property type="protein sequence ID" value="TFV39503.1"/>
    <property type="molecule type" value="Genomic_DNA"/>
</dbReference>
<protein>
    <submittedName>
        <fullName evidence="1">UDP-N-acetylglucosamine pyrophosphorylase</fullName>
    </submittedName>
</protein>
<dbReference type="AlphaFoldDB" id="A0A4Y9LC14"/>
<dbReference type="InterPro" id="IPR011004">
    <property type="entry name" value="Trimer_LpxA-like_sf"/>
</dbReference>
<evidence type="ECO:0000313" key="1">
    <source>
        <dbReference type="EMBL" id="TFV39503.1"/>
    </source>
</evidence>
<sequence length="372" mass="40031">MKKLSLVDRLELLAEKGVDLVDPRQIFIDDQVQLDRIFPGSVLFPGVRLLGSGTVVAPGAKLGSEGPATVVNSIVGEGAEIASGFVTDSVLLSKARIGSNGHIRGGTLLEEEASTAHAVGLKHTILTSFVTLGSLINCCDCFISGGRSRSNHTEVGSGFIHFNFTPWGEAGDKATPSLIGDVPQGVFLRQERIFIGGISGMVGPNRIGYGTFTVAGQVIRSDVGAGRIHAEKLREIDAPWTFEARGLSGPRVERNLEYVGQLAALRSWYVSVRKARLTSEQRQSHLGMTMDAAIHLIDSGMSERWFRLAQFLGVSSLPAMQLPSIACPLAIEPSSMSHVEWLRTLPDDAVDAGTDWLQTIVQEFVGNNQIRS</sequence>
<dbReference type="RefSeq" id="WP_126258039.1">
    <property type="nucleotide sequence ID" value="NZ_SPQU01000005.1"/>
</dbReference>